<name>A0A9W4TAH9_9GLOM</name>
<dbReference type="EMBL" id="CAMKVN010019348">
    <property type="protein sequence ID" value="CAI2198722.1"/>
    <property type="molecule type" value="Genomic_DNA"/>
</dbReference>
<dbReference type="AlphaFoldDB" id="A0A9W4TAH9"/>
<sequence>TYQKGGILCLVFEEYHKLRYENFKKTRLKDYVIRSRLEEIYGGVDKQLESENVSHIYLHAELNVLTNIMNNDKERKFIAVSKKCCYLCESYIRFAKTKGHTIAFSGSHKKLYHGWKLPDAFKKEFMSNTLFDLDQIIEREIESHISISARSDSGAESGSDNPDYDDSELL</sequence>
<feature type="non-terminal residue" evidence="2">
    <location>
        <position position="170"/>
    </location>
</feature>
<dbReference type="OrthoDB" id="2432934at2759"/>
<organism evidence="2 3">
    <name type="scientific">Funneliformis geosporum</name>
    <dbReference type="NCBI Taxonomy" id="1117311"/>
    <lineage>
        <taxon>Eukaryota</taxon>
        <taxon>Fungi</taxon>
        <taxon>Fungi incertae sedis</taxon>
        <taxon>Mucoromycota</taxon>
        <taxon>Glomeromycotina</taxon>
        <taxon>Glomeromycetes</taxon>
        <taxon>Glomerales</taxon>
        <taxon>Glomeraceae</taxon>
        <taxon>Funneliformis</taxon>
    </lineage>
</organism>
<feature type="region of interest" description="Disordered" evidence="1">
    <location>
        <begin position="148"/>
        <end position="170"/>
    </location>
</feature>
<dbReference type="Proteomes" id="UP001153678">
    <property type="component" value="Unassembled WGS sequence"/>
</dbReference>
<dbReference type="InterPro" id="IPR027796">
    <property type="entry name" value="OTT_1508_deam-like"/>
</dbReference>
<evidence type="ECO:0000313" key="2">
    <source>
        <dbReference type="EMBL" id="CAI2198722.1"/>
    </source>
</evidence>
<comment type="caution">
    <text evidence="2">The sequence shown here is derived from an EMBL/GenBank/DDBJ whole genome shotgun (WGS) entry which is preliminary data.</text>
</comment>
<accession>A0A9W4TAH9</accession>
<evidence type="ECO:0000256" key="1">
    <source>
        <dbReference type="SAM" id="MobiDB-lite"/>
    </source>
</evidence>
<gene>
    <name evidence="2" type="ORF">FWILDA_LOCUS18714</name>
</gene>
<feature type="non-terminal residue" evidence="2">
    <location>
        <position position="1"/>
    </location>
</feature>
<protein>
    <submittedName>
        <fullName evidence="2">1526_t:CDS:1</fullName>
    </submittedName>
</protein>
<proteinExistence type="predicted"/>
<evidence type="ECO:0000313" key="3">
    <source>
        <dbReference type="Proteomes" id="UP001153678"/>
    </source>
</evidence>
<keyword evidence="3" id="KW-1185">Reference proteome</keyword>
<dbReference type="Pfam" id="PF14441">
    <property type="entry name" value="OTT_1508_deam"/>
    <property type="match status" value="1"/>
</dbReference>
<reference evidence="2" key="1">
    <citation type="submission" date="2022-08" db="EMBL/GenBank/DDBJ databases">
        <authorList>
            <person name="Kallberg Y."/>
            <person name="Tangrot J."/>
            <person name="Rosling A."/>
        </authorList>
    </citation>
    <scope>NUCLEOTIDE SEQUENCE</scope>
    <source>
        <strain evidence="2">Wild A</strain>
    </source>
</reference>
<feature type="compositionally biased region" description="Polar residues" evidence="1">
    <location>
        <begin position="149"/>
        <end position="160"/>
    </location>
</feature>